<sequence length="84" mass="9848">MTPDFEEVSISILRDRLAEKVGFVREGGQIYVTHHGRRVAALVPIWHADLYADVEAWTLRDMQRRQHEALKAWETLRRNAGYED</sequence>
<name>A0A1X6ZEA1_9RHOB</name>
<dbReference type="InterPro" id="IPR036165">
    <property type="entry name" value="YefM-like_sf"/>
</dbReference>
<dbReference type="Proteomes" id="UP000193570">
    <property type="component" value="Unassembled WGS sequence"/>
</dbReference>
<keyword evidence="3" id="KW-1185">Reference proteome</keyword>
<dbReference type="NCBIfam" id="TIGR01552">
    <property type="entry name" value="phd_fam"/>
    <property type="match status" value="1"/>
</dbReference>
<reference evidence="2 3" key="1">
    <citation type="submission" date="2017-03" db="EMBL/GenBank/DDBJ databases">
        <authorList>
            <person name="Afonso C.L."/>
            <person name="Miller P.J."/>
            <person name="Scott M.A."/>
            <person name="Spackman E."/>
            <person name="Goraichik I."/>
            <person name="Dimitrov K.M."/>
            <person name="Suarez D.L."/>
            <person name="Swayne D.E."/>
        </authorList>
    </citation>
    <scope>NUCLEOTIDE SEQUENCE [LARGE SCALE GENOMIC DNA]</scope>
    <source>
        <strain evidence="2 3">CECT 8625</strain>
    </source>
</reference>
<dbReference type="EMBL" id="FWFK01000004">
    <property type="protein sequence ID" value="SLN48853.1"/>
    <property type="molecule type" value="Genomic_DNA"/>
</dbReference>
<evidence type="ECO:0000313" key="3">
    <source>
        <dbReference type="Proteomes" id="UP000193570"/>
    </source>
</evidence>
<organism evidence="2 3">
    <name type="scientific">Roseivivax jejudonensis</name>
    <dbReference type="NCBI Taxonomy" id="1529041"/>
    <lineage>
        <taxon>Bacteria</taxon>
        <taxon>Pseudomonadati</taxon>
        <taxon>Pseudomonadota</taxon>
        <taxon>Alphaproteobacteria</taxon>
        <taxon>Rhodobacterales</taxon>
        <taxon>Roseobacteraceae</taxon>
        <taxon>Roseivivax</taxon>
    </lineage>
</organism>
<dbReference type="SUPFAM" id="SSF143120">
    <property type="entry name" value="YefM-like"/>
    <property type="match status" value="1"/>
</dbReference>
<accession>A0A1X6ZEA1</accession>
<proteinExistence type="inferred from homology"/>
<dbReference type="AlphaFoldDB" id="A0A1X6ZEA1"/>
<comment type="similarity">
    <text evidence="1">Belongs to the phD/YefM antitoxin family.</text>
</comment>
<evidence type="ECO:0000256" key="1">
    <source>
        <dbReference type="ARBA" id="ARBA00009981"/>
    </source>
</evidence>
<protein>
    <submittedName>
        <fullName evidence="2">Phd_YefM</fullName>
    </submittedName>
</protein>
<evidence type="ECO:0000313" key="2">
    <source>
        <dbReference type="EMBL" id="SLN48853.1"/>
    </source>
</evidence>
<dbReference type="RefSeq" id="WP_159456760.1">
    <property type="nucleotide sequence ID" value="NZ_FWFK01000004.1"/>
</dbReference>
<gene>
    <name evidence="2" type="ORF">ROJ8625_02392</name>
</gene>
<dbReference type="OrthoDB" id="7872948at2"/>